<dbReference type="PANTHER" id="PTHR19384:SF17">
    <property type="entry name" value="NADPH--CYTOCHROME P450 REDUCTASE"/>
    <property type="match status" value="1"/>
</dbReference>
<accession>A0ABQ3X8Q9</accession>
<dbReference type="PROSITE" id="PS51384">
    <property type="entry name" value="FAD_FR"/>
    <property type="match status" value="1"/>
</dbReference>
<dbReference type="Gene3D" id="1.20.990.10">
    <property type="entry name" value="NADPH-cytochrome p450 Reductase, Chain A, domain 3"/>
    <property type="match status" value="1"/>
</dbReference>
<dbReference type="InterPro" id="IPR017938">
    <property type="entry name" value="Riboflavin_synthase-like_b-brl"/>
</dbReference>
<name>A0ABQ3X8Q9_9ACTN</name>
<sequence>MSRVATLDSRAGDLPLDGPVVIVTSSYNGNPPDNAARFVDWLTTAKPDLTGVDYLVLGCGSLDWAATYQRVPTLIDEAMTAAGARRLRDRGVIDARTDFFGDWERWYQPLWPLLAPDRRPTAAGPRFRVSSQAVVLENRELVRLPGHGSKRHLEIRLPEGVTYRTGDYLSVRPENDPVLVTRMLNRLGLRPDRICTIDTDLPESLIPVGHPLTAEELLLRYVDLAVPATAGVVARLAETTRCTPERAELDDPAPLLDKRLTVLDLLERFTSCRVDLALALELLPAPRPRQYSISSAAEDQPETAALTVSVVDGGVASGYLSRARPGDLISAFITSPPESFRPPADPEIPIVMIAAGSGVAPFRAFLRSRPAAARSLLFFGCRHPEADDLYADELTGHEVHRAYSRHPDGDITYVQHRLWADRDRLTALLAEGAHVYVCGDIRGMGPAVEETLLRIGGPTLLDDLRAQDRYATDLF</sequence>
<feature type="domain" description="Flavodoxin-like" evidence="8">
    <location>
        <begin position="1"/>
        <end position="111"/>
    </location>
</feature>
<dbReference type="Gene3D" id="3.40.50.80">
    <property type="entry name" value="Nucleotide-binding domain of ferredoxin-NADP reductase (FNR) module"/>
    <property type="match status" value="1"/>
</dbReference>
<dbReference type="InterPro" id="IPR023173">
    <property type="entry name" value="NADPH_Cyt_P450_Rdtase_alpha"/>
</dbReference>
<proteinExistence type="predicted"/>
<dbReference type="Proteomes" id="UP000612282">
    <property type="component" value="Unassembled WGS sequence"/>
</dbReference>
<comment type="caution">
    <text evidence="10">The sequence shown here is derived from an EMBL/GenBank/DDBJ whole genome shotgun (WGS) entry which is preliminary data.</text>
</comment>
<dbReference type="EC" id="1.6.2.4" evidence="7"/>
<gene>
    <name evidence="10" type="ORF">Aco03nite_032940</name>
</gene>
<protein>
    <recommendedName>
        <fullName evidence="7">NADPH--hemoprotein reductase</fullName>
        <ecNumber evidence="7">1.6.2.4</ecNumber>
    </recommendedName>
</protein>
<evidence type="ECO:0000256" key="6">
    <source>
        <dbReference type="ARBA" id="ARBA00023002"/>
    </source>
</evidence>
<dbReference type="InterPro" id="IPR017927">
    <property type="entry name" value="FAD-bd_FR_type"/>
</dbReference>
<comment type="cofactor">
    <cofactor evidence="2">
        <name>FAD</name>
        <dbReference type="ChEBI" id="CHEBI:57692"/>
    </cofactor>
</comment>
<dbReference type="Pfam" id="PF00175">
    <property type="entry name" value="NAD_binding_1"/>
    <property type="match status" value="1"/>
</dbReference>
<dbReference type="PANTHER" id="PTHR19384">
    <property type="entry name" value="NITRIC OXIDE SYNTHASE-RELATED"/>
    <property type="match status" value="1"/>
</dbReference>
<evidence type="ECO:0000256" key="1">
    <source>
        <dbReference type="ARBA" id="ARBA00001917"/>
    </source>
</evidence>
<evidence type="ECO:0000313" key="10">
    <source>
        <dbReference type="EMBL" id="GID54890.1"/>
    </source>
</evidence>
<dbReference type="InterPro" id="IPR003097">
    <property type="entry name" value="CysJ-like_FAD-binding"/>
</dbReference>
<keyword evidence="11" id="KW-1185">Reference proteome</keyword>
<dbReference type="InterPro" id="IPR008254">
    <property type="entry name" value="Flavodoxin/NO_synth"/>
</dbReference>
<dbReference type="Gene3D" id="3.40.50.360">
    <property type="match status" value="1"/>
</dbReference>
<evidence type="ECO:0000256" key="4">
    <source>
        <dbReference type="ARBA" id="ARBA00022827"/>
    </source>
</evidence>
<evidence type="ECO:0000256" key="3">
    <source>
        <dbReference type="ARBA" id="ARBA00022630"/>
    </source>
</evidence>
<keyword evidence="6" id="KW-0560">Oxidoreductase</keyword>
<evidence type="ECO:0000259" key="9">
    <source>
        <dbReference type="PROSITE" id="PS51384"/>
    </source>
</evidence>
<evidence type="ECO:0000259" key="8">
    <source>
        <dbReference type="PROSITE" id="PS50902"/>
    </source>
</evidence>
<dbReference type="InterPro" id="IPR039261">
    <property type="entry name" value="FNR_nucleotide-bd"/>
</dbReference>
<organism evidence="10 11">
    <name type="scientific">Actinoplanes couchii</name>
    <dbReference type="NCBI Taxonomy" id="403638"/>
    <lineage>
        <taxon>Bacteria</taxon>
        <taxon>Bacillati</taxon>
        <taxon>Actinomycetota</taxon>
        <taxon>Actinomycetes</taxon>
        <taxon>Micromonosporales</taxon>
        <taxon>Micromonosporaceae</taxon>
        <taxon>Actinoplanes</taxon>
    </lineage>
</organism>
<evidence type="ECO:0000256" key="7">
    <source>
        <dbReference type="ARBA" id="ARBA00023797"/>
    </source>
</evidence>
<dbReference type="SUPFAM" id="SSF52218">
    <property type="entry name" value="Flavoproteins"/>
    <property type="match status" value="1"/>
</dbReference>
<dbReference type="InterPro" id="IPR001433">
    <property type="entry name" value="OxRdtase_FAD/NAD-bd"/>
</dbReference>
<keyword evidence="5" id="KW-0521">NADP</keyword>
<dbReference type="InterPro" id="IPR001709">
    <property type="entry name" value="Flavoprot_Pyr_Nucl_cyt_Rdtase"/>
</dbReference>
<dbReference type="EMBL" id="BOMG01000042">
    <property type="protein sequence ID" value="GID54890.1"/>
    <property type="molecule type" value="Genomic_DNA"/>
</dbReference>
<dbReference type="PRINTS" id="PR00371">
    <property type="entry name" value="FPNCR"/>
</dbReference>
<dbReference type="Pfam" id="PF00258">
    <property type="entry name" value="Flavodoxin_1"/>
    <property type="match status" value="1"/>
</dbReference>
<feature type="domain" description="FAD-binding FR-type" evidence="9">
    <location>
        <begin position="128"/>
        <end position="343"/>
    </location>
</feature>
<dbReference type="RefSeq" id="WP_203796088.1">
    <property type="nucleotide sequence ID" value="NZ_BAAAQE010000036.1"/>
</dbReference>
<dbReference type="SUPFAM" id="SSF52343">
    <property type="entry name" value="Ferredoxin reductase-like, C-terminal NADP-linked domain"/>
    <property type="match status" value="1"/>
</dbReference>
<dbReference type="SUPFAM" id="SSF63380">
    <property type="entry name" value="Riboflavin synthase domain-like"/>
    <property type="match status" value="1"/>
</dbReference>
<keyword evidence="4" id="KW-0274">FAD</keyword>
<dbReference type="Pfam" id="PF00667">
    <property type="entry name" value="FAD_binding_1"/>
    <property type="match status" value="1"/>
</dbReference>
<comment type="cofactor">
    <cofactor evidence="1">
        <name>FMN</name>
        <dbReference type="ChEBI" id="CHEBI:58210"/>
    </cofactor>
</comment>
<evidence type="ECO:0000256" key="2">
    <source>
        <dbReference type="ARBA" id="ARBA00001974"/>
    </source>
</evidence>
<dbReference type="InterPro" id="IPR029039">
    <property type="entry name" value="Flavoprotein-like_sf"/>
</dbReference>
<evidence type="ECO:0000256" key="5">
    <source>
        <dbReference type="ARBA" id="ARBA00022857"/>
    </source>
</evidence>
<keyword evidence="3" id="KW-0285">Flavoprotein</keyword>
<dbReference type="Gene3D" id="2.40.30.10">
    <property type="entry name" value="Translation factors"/>
    <property type="match status" value="1"/>
</dbReference>
<dbReference type="PROSITE" id="PS50902">
    <property type="entry name" value="FLAVODOXIN_LIKE"/>
    <property type="match status" value="1"/>
</dbReference>
<evidence type="ECO:0000313" key="11">
    <source>
        <dbReference type="Proteomes" id="UP000612282"/>
    </source>
</evidence>
<reference evidence="10 11" key="1">
    <citation type="submission" date="2021-01" db="EMBL/GenBank/DDBJ databases">
        <title>Whole genome shotgun sequence of Actinoplanes couchii NBRC 106145.</title>
        <authorList>
            <person name="Komaki H."/>
            <person name="Tamura T."/>
        </authorList>
    </citation>
    <scope>NUCLEOTIDE SEQUENCE [LARGE SCALE GENOMIC DNA]</scope>
    <source>
        <strain evidence="10 11">NBRC 106145</strain>
    </source>
</reference>